<evidence type="ECO:0000259" key="2">
    <source>
        <dbReference type="Pfam" id="PF00534"/>
    </source>
</evidence>
<dbReference type="GO" id="GO:0016757">
    <property type="term" value="F:glycosyltransferase activity"/>
    <property type="evidence" value="ECO:0007669"/>
    <property type="project" value="InterPro"/>
</dbReference>
<dbReference type="OrthoDB" id="9767517at2"/>
<dbReference type="CDD" id="cd03809">
    <property type="entry name" value="GT4_MtfB-like"/>
    <property type="match status" value="1"/>
</dbReference>
<dbReference type="PANTHER" id="PTHR46401">
    <property type="entry name" value="GLYCOSYLTRANSFERASE WBBK-RELATED"/>
    <property type="match status" value="1"/>
</dbReference>
<evidence type="ECO:0000256" key="1">
    <source>
        <dbReference type="ARBA" id="ARBA00022679"/>
    </source>
</evidence>
<dbReference type="STRING" id="596152.DesU5LDRAFT_2104"/>
<name>I2Q1W6_9BACT</name>
<dbReference type="EMBL" id="JH600068">
    <property type="protein sequence ID" value="EIG53772.1"/>
    <property type="molecule type" value="Genomic_DNA"/>
</dbReference>
<organism evidence="3">
    <name type="scientific">Desulfovibrio sp. U5L</name>
    <dbReference type="NCBI Taxonomy" id="596152"/>
    <lineage>
        <taxon>Bacteria</taxon>
        <taxon>Pseudomonadati</taxon>
        <taxon>Thermodesulfobacteriota</taxon>
        <taxon>Desulfovibrionia</taxon>
        <taxon>Desulfovibrionales</taxon>
        <taxon>Desulfovibrionaceae</taxon>
        <taxon>Desulfovibrio</taxon>
    </lineage>
</organism>
<reference evidence="3" key="1">
    <citation type="submission" date="2011-11" db="EMBL/GenBank/DDBJ databases">
        <title>Improved High-Quality Draft sequence of Desulfovibrio sp. U5L.</title>
        <authorList>
            <consortium name="US DOE Joint Genome Institute"/>
            <person name="Lucas S."/>
            <person name="Han J."/>
            <person name="Lapidus A."/>
            <person name="Cheng J.-F."/>
            <person name="Goodwin L."/>
            <person name="Pitluck S."/>
            <person name="Peters L."/>
            <person name="Ovchinnikova G."/>
            <person name="Held B."/>
            <person name="Detter J.C."/>
            <person name="Han C."/>
            <person name="Tapia R."/>
            <person name="Land M."/>
            <person name="Hauser L."/>
            <person name="Kyrpides N."/>
            <person name="Ivanova N."/>
            <person name="Pagani I."/>
            <person name="Gabster J."/>
            <person name="Walker C."/>
            <person name="Stolyar S."/>
            <person name="Stahl D."/>
            <person name="Arkin A."/>
            <person name="Dehal P."/>
            <person name="Hazen T."/>
            <person name="Woyke T."/>
        </authorList>
    </citation>
    <scope>NUCLEOTIDE SEQUENCE [LARGE SCALE GENOMIC DNA]</scope>
    <source>
        <strain evidence="3">U5L</strain>
    </source>
</reference>
<gene>
    <name evidence="3" type="ORF">DesU5LDRAFT_2104</name>
</gene>
<accession>I2Q1W6</accession>
<dbReference type="Pfam" id="PF00534">
    <property type="entry name" value="Glycos_transf_1"/>
    <property type="match status" value="1"/>
</dbReference>
<sequence>MRIGFDVSQTGAGKAGCGYFAAGLLSALAAVDRENDYVLYPAFGDFFREPRPRACLRPAGRRFRLGPTFRRFWSQKRFFRQPPPDFEARLGSPDIVHANNFFCPAGLSRAKLVYTLYDLSFLDNPAWTTEANRTGCFDGLFRAATLADFVVSISEYSLNHFLRVFPKFPRNRTVVAPLASRFGSGSPRERPKGLAGVTPGNFWLCVGTIEPRKNHERLFAAYAAWRRNTGGDMPLVLAGGKGWLMDDVARTVKELGIADHLVFTGYVTDAELAWLYGECFAFLYPSLFEGFGLPVLEAMSLGAAVVCSNATSLPEVAGDAAILVDPQDVAGLARAMAAVAGDPTLREDLRARSLVRAGLFSWEKTARIVLDAYAAVRSLPPLAREQYTPPIQGVRGG</sequence>
<dbReference type="HOGENOM" id="CLU_009583_27_6_7"/>
<dbReference type="Gene3D" id="3.40.50.2000">
    <property type="entry name" value="Glycogen Phosphorylase B"/>
    <property type="match status" value="2"/>
</dbReference>
<keyword evidence="1 3" id="KW-0808">Transferase</keyword>
<dbReference type="eggNOG" id="COG0438">
    <property type="taxonomic scope" value="Bacteria"/>
</dbReference>
<dbReference type="SUPFAM" id="SSF53756">
    <property type="entry name" value="UDP-Glycosyltransferase/glycogen phosphorylase"/>
    <property type="match status" value="1"/>
</dbReference>
<dbReference type="AlphaFoldDB" id="I2Q1W6"/>
<dbReference type="GO" id="GO:0009103">
    <property type="term" value="P:lipopolysaccharide biosynthetic process"/>
    <property type="evidence" value="ECO:0007669"/>
    <property type="project" value="TreeGrafter"/>
</dbReference>
<feature type="domain" description="Glycosyl transferase family 1" evidence="2">
    <location>
        <begin position="200"/>
        <end position="351"/>
    </location>
</feature>
<dbReference type="InterPro" id="IPR001296">
    <property type="entry name" value="Glyco_trans_1"/>
</dbReference>
<protein>
    <submittedName>
        <fullName evidence="3">Glycosyltransferase</fullName>
    </submittedName>
</protein>
<evidence type="ECO:0000313" key="3">
    <source>
        <dbReference type="EMBL" id="EIG53772.1"/>
    </source>
</evidence>
<dbReference type="FunFam" id="3.40.50.2000:FF:000119">
    <property type="entry name" value="Glycosyl transferase group 1"/>
    <property type="match status" value="1"/>
</dbReference>
<dbReference type="PANTHER" id="PTHR46401:SF2">
    <property type="entry name" value="GLYCOSYLTRANSFERASE WBBK-RELATED"/>
    <property type="match status" value="1"/>
</dbReference>
<proteinExistence type="predicted"/>